<dbReference type="GO" id="GO:0071732">
    <property type="term" value="P:cellular response to nitric oxide"/>
    <property type="evidence" value="ECO:0007669"/>
    <property type="project" value="UniProtKB-ARBA"/>
</dbReference>
<dbReference type="Gene3D" id="3.30.450.40">
    <property type="match status" value="1"/>
</dbReference>
<dbReference type="Pfam" id="PF00563">
    <property type="entry name" value="EAL"/>
    <property type="match status" value="1"/>
</dbReference>
<dbReference type="Pfam" id="PF13185">
    <property type="entry name" value="GAF_2"/>
    <property type="match status" value="1"/>
</dbReference>
<dbReference type="SUPFAM" id="SSF141868">
    <property type="entry name" value="EAL domain-like"/>
    <property type="match status" value="1"/>
</dbReference>
<dbReference type="eggNOG" id="COG2203">
    <property type="taxonomic scope" value="Bacteria"/>
</dbReference>
<dbReference type="Pfam" id="PF00990">
    <property type="entry name" value="GGDEF"/>
    <property type="match status" value="1"/>
</dbReference>
<dbReference type="InterPro" id="IPR000160">
    <property type="entry name" value="GGDEF_dom"/>
</dbReference>
<keyword evidence="2" id="KW-1133">Transmembrane helix</keyword>
<dbReference type="EMBL" id="CP002056">
    <property type="protein sequence ID" value="ADI28414.1"/>
    <property type="molecule type" value="Genomic_DNA"/>
</dbReference>
<feature type="domain" description="EAL" evidence="5">
    <location>
        <begin position="770"/>
        <end position="1024"/>
    </location>
</feature>
<reference evidence="8" key="1">
    <citation type="submission" date="2010-05" db="EMBL/GenBank/DDBJ databases">
        <title>Complete sequence of Methylotenera sp. 301.</title>
        <authorList>
            <person name="Lucas S."/>
            <person name="Copeland A."/>
            <person name="Lapidus A."/>
            <person name="Cheng J.-F."/>
            <person name="Bruce D."/>
            <person name="Goodwin L."/>
            <person name="Pitluck S."/>
            <person name="Clum A."/>
            <person name="Land M."/>
            <person name="Hauser L."/>
            <person name="Kyrpides N."/>
            <person name="Ivanova N."/>
            <person name="Chistoservova L."/>
            <person name="Kalyuzhnaya M."/>
            <person name="Woyke T."/>
        </authorList>
    </citation>
    <scope>NUCLEOTIDE SEQUENCE [LARGE SCALE GENOMIC DNA]</scope>
    <source>
        <strain evidence="8">301</strain>
    </source>
</reference>
<dbReference type="SUPFAM" id="SSF55781">
    <property type="entry name" value="GAF domain-like"/>
    <property type="match status" value="1"/>
</dbReference>
<keyword evidence="8" id="KW-1185">Reference proteome</keyword>
<organism evidence="7 8">
    <name type="scientific">Methylotenera versatilis (strain 301)</name>
    <dbReference type="NCBI Taxonomy" id="666681"/>
    <lineage>
        <taxon>Bacteria</taxon>
        <taxon>Pseudomonadati</taxon>
        <taxon>Pseudomonadota</taxon>
        <taxon>Betaproteobacteria</taxon>
        <taxon>Nitrosomonadales</taxon>
        <taxon>Methylophilaceae</taxon>
        <taxon>Methylotenera</taxon>
    </lineage>
</organism>
<dbReference type="PROSITE" id="PS50113">
    <property type="entry name" value="PAC"/>
    <property type="match status" value="1"/>
</dbReference>
<dbReference type="CDD" id="cd01949">
    <property type="entry name" value="GGDEF"/>
    <property type="match status" value="1"/>
</dbReference>
<dbReference type="SMART" id="SM00052">
    <property type="entry name" value="EAL"/>
    <property type="match status" value="1"/>
</dbReference>
<dbReference type="InterPro" id="IPR001633">
    <property type="entry name" value="EAL_dom"/>
</dbReference>
<dbReference type="Proteomes" id="UP000000383">
    <property type="component" value="Chromosome"/>
</dbReference>
<dbReference type="SUPFAM" id="SSF55785">
    <property type="entry name" value="PYP-like sensor domain (PAS domain)"/>
    <property type="match status" value="1"/>
</dbReference>
<evidence type="ECO:0000313" key="7">
    <source>
        <dbReference type="EMBL" id="ADI28414.1"/>
    </source>
</evidence>
<dbReference type="CDD" id="cd01948">
    <property type="entry name" value="EAL"/>
    <property type="match status" value="1"/>
</dbReference>
<reference evidence="7 8" key="2">
    <citation type="journal article" date="2011" name="J. Bacteriol.">
        <title>Genomes of three methylotrophs from a single niche uncover genetic and metabolic divergence of Methylophilaceae.</title>
        <authorList>
            <person name="Lapidus A."/>
            <person name="Clum A."/>
            <person name="Labutti K."/>
            <person name="Kaluzhnaya M.G."/>
            <person name="Lim S."/>
            <person name="Beck D.A."/>
            <person name="Glavina Del Rio T."/>
            <person name="Nolan M."/>
            <person name="Mavromatis K."/>
            <person name="Huntemann M."/>
            <person name="Lucas S."/>
            <person name="Lidstrom M.E."/>
            <person name="Ivanova N."/>
            <person name="Chistoserdova L."/>
        </authorList>
    </citation>
    <scope>NUCLEOTIDE SEQUENCE [LARGE SCALE GENOMIC DNA]</scope>
    <source>
        <strain evidence="7 8">301</strain>
    </source>
</reference>
<comment type="catalytic activity">
    <reaction evidence="1">
        <text>3',3'-c-di-GMP + H2O = 5'-phosphoguanylyl(3'-&gt;5')guanosine + H(+)</text>
        <dbReference type="Rhea" id="RHEA:24902"/>
        <dbReference type="ChEBI" id="CHEBI:15377"/>
        <dbReference type="ChEBI" id="CHEBI:15378"/>
        <dbReference type="ChEBI" id="CHEBI:58754"/>
        <dbReference type="ChEBI" id="CHEBI:58805"/>
        <dbReference type="EC" id="3.1.4.52"/>
    </reaction>
    <physiologicalReaction direction="left-to-right" evidence="1">
        <dbReference type="Rhea" id="RHEA:24903"/>
    </physiologicalReaction>
</comment>
<sequence length="1026" mass="115889">MLLILCVVFTAYIYSEKQIDRANELRIQSYFLAEELRQSSDDLTRMVRTYIITGDSIYKQHFQEILDIRNGKLPRPTSYNNIYWDLVLPDNVRPRAYGEKKPLLQLMKEAGFTDVEFAELSKAKANSDLLTNIEFAAMKLIEPTNATKEFNRNQASLMLNDLAYHKAKAGIMQPISNFNQMMDKRTLANIHYAETTAMVLRMFVMLFGILLFFTLWRAYKALNTTLGASADEVHGHLVRIGSGDFSAKIPVSQGMENSVMGWLSQTQIKLAQINIEHQAAEAQSHRQTQLYAALSQCNQAIVRSKNEAELFPKICQDAVIFGGMKMAWIGLFDEESQLLAPVASYGTGTEYLDLLKISVDDKNITGRGPSGTAFREDKPFWCLDFHNDPATEFWHELSAKFEWGASAALPLHRNGKVVGTFNIYADDQNVFDMEGQNLLIEMTSDIDFALDNFDVENEREQFKGKLLESEEISRLVLENSLDAIINMNSDGLVIEWSGAAYKMFGYKREDALGQKLSNLIIPVRDREAHIKGMNRVIATNQSNMTGRRVEVSALRSDDTEIPVEMSVAKIETGNLVFFSAFVRDITDRKESESQIQKLAHFDALTSLPNRILLQDHFKYALSLIKRNNGKLAVIFLDLDHFKDINDTLGHSIGDLLLIEVAKRLQLTLREEDTLSRLGGDEFILILPGTDSRGAANVAQKLLSIMAKPYHIDSFELTVTGSVGVALYPNDGTDFEILSQKADTAMYRAKQEGRNNYRFFTAEMQATSSRNLQLVNALRYALERNQLSLHYQPQVSLHQNCVIGTEALLRWHHPELGSISPAEFIPIAEDSGLIISIGEWVLRQAVKQAKLWMEEGHAPLIMAVNISAIQFRHPDLPNLVTQILEEIGLAPEYLELELTEGVAMYDPQAAIEMMNNLHELGIRVSIDDFGTGYSSLSYLKKFKVYKLKIDQSFVRDISTDPEDKAIVSAIISMSKSLGLQTIAEGVETVEQLTYLRAQGCDEVQGYFYSKPMPAEQAEEYFREFKLR</sequence>
<feature type="domain" description="PAC" evidence="4">
    <location>
        <begin position="547"/>
        <end position="597"/>
    </location>
</feature>
<dbReference type="Gene3D" id="3.20.20.450">
    <property type="entry name" value="EAL domain"/>
    <property type="match status" value="1"/>
</dbReference>
<dbReference type="SMART" id="SM00086">
    <property type="entry name" value="PAC"/>
    <property type="match status" value="1"/>
</dbReference>
<dbReference type="SMART" id="SM00267">
    <property type="entry name" value="GGDEF"/>
    <property type="match status" value="1"/>
</dbReference>
<dbReference type="NCBIfam" id="TIGR00229">
    <property type="entry name" value="sensory_box"/>
    <property type="match status" value="1"/>
</dbReference>
<dbReference type="InterPro" id="IPR029016">
    <property type="entry name" value="GAF-like_dom_sf"/>
</dbReference>
<dbReference type="OrthoDB" id="8588402at2"/>
<dbReference type="PROSITE" id="PS50112">
    <property type="entry name" value="PAS"/>
    <property type="match status" value="1"/>
</dbReference>
<dbReference type="InterPro" id="IPR003018">
    <property type="entry name" value="GAF"/>
</dbReference>
<dbReference type="InterPro" id="IPR001610">
    <property type="entry name" value="PAC"/>
</dbReference>
<keyword evidence="2" id="KW-0812">Transmembrane</keyword>
<accession>D7DK29</accession>
<evidence type="ECO:0000259" key="6">
    <source>
        <dbReference type="PROSITE" id="PS50887"/>
    </source>
</evidence>
<dbReference type="eggNOG" id="COG5001">
    <property type="taxonomic scope" value="Bacteria"/>
</dbReference>
<dbReference type="STRING" id="666681.M301_0026"/>
<feature type="domain" description="GGDEF" evidence="6">
    <location>
        <begin position="629"/>
        <end position="761"/>
    </location>
</feature>
<dbReference type="PROSITE" id="PS50887">
    <property type="entry name" value="GGDEF"/>
    <property type="match status" value="1"/>
</dbReference>
<evidence type="ECO:0000313" key="8">
    <source>
        <dbReference type="Proteomes" id="UP000000383"/>
    </source>
</evidence>
<dbReference type="NCBIfam" id="TIGR00254">
    <property type="entry name" value="GGDEF"/>
    <property type="match status" value="1"/>
</dbReference>
<dbReference type="Gene3D" id="3.30.70.270">
    <property type="match status" value="1"/>
</dbReference>
<evidence type="ECO:0000256" key="2">
    <source>
        <dbReference type="SAM" id="Phobius"/>
    </source>
</evidence>
<dbReference type="GO" id="GO:0071111">
    <property type="term" value="F:cyclic-guanylate-specific phosphodiesterase activity"/>
    <property type="evidence" value="ECO:0007669"/>
    <property type="project" value="UniProtKB-EC"/>
</dbReference>
<dbReference type="InterPro" id="IPR000014">
    <property type="entry name" value="PAS"/>
</dbReference>
<proteinExistence type="predicted"/>
<evidence type="ECO:0000259" key="3">
    <source>
        <dbReference type="PROSITE" id="PS50112"/>
    </source>
</evidence>
<dbReference type="FunFam" id="3.30.70.270:FF:000001">
    <property type="entry name" value="Diguanylate cyclase domain protein"/>
    <property type="match status" value="1"/>
</dbReference>
<dbReference type="AlphaFoldDB" id="D7DK29"/>
<dbReference type="FunFam" id="3.20.20.450:FF:000001">
    <property type="entry name" value="Cyclic di-GMP phosphodiesterase yahA"/>
    <property type="match status" value="1"/>
</dbReference>
<dbReference type="SUPFAM" id="SSF55073">
    <property type="entry name" value="Nucleotide cyclase"/>
    <property type="match status" value="1"/>
</dbReference>
<evidence type="ECO:0000256" key="1">
    <source>
        <dbReference type="ARBA" id="ARBA00051114"/>
    </source>
</evidence>
<dbReference type="Pfam" id="PF13426">
    <property type="entry name" value="PAS_9"/>
    <property type="match status" value="1"/>
</dbReference>
<dbReference type="SMART" id="SM00065">
    <property type="entry name" value="GAF"/>
    <property type="match status" value="1"/>
</dbReference>
<dbReference type="InterPro" id="IPR035965">
    <property type="entry name" value="PAS-like_dom_sf"/>
</dbReference>
<dbReference type="PROSITE" id="PS50883">
    <property type="entry name" value="EAL"/>
    <property type="match status" value="1"/>
</dbReference>
<dbReference type="HOGENOM" id="CLU_000445_70_34_4"/>
<feature type="transmembrane region" description="Helical" evidence="2">
    <location>
        <begin position="198"/>
        <end position="216"/>
    </location>
</feature>
<evidence type="ECO:0000259" key="5">
    <source>
        <dbReference type="PROSITE" id="PS50883"/>
    </source>
</evidence>
<dbReference type="InterPro" id="IPR043128">
    <property type="entry name" value="Rev_trsase/Diguanyl_cyclase"/>
</dbReference>
<protein>
    <submittedName>
        <fullName evidence="7">Diguanylate cyclase/phosphodiesterase with PAS/PAC and GAF sensor(S)</fullName>
    </submittedName>
</protein>
<dbReference type="InterPro" id="IPR000700">
    <property type="entry name" value="PAS-assoc_C"/>
</dbReference>
<dbReference type="PANTHER" id="PTHR44757:SF2">
    <property type="entry name" value="BIOFILM ARCHITECTURE MAINTENANCE PROTEIN MBAA"/>
    <property type="match status" value="1"/>
</dbReference>
<evidence type="ECO:0000259" key="4">
    <source>
        <dbReference type="PROSITE" id="PS50113"/>
    </source>
</evidence>
<feature type="domain" description="PAS" evidence="3">
    <location>
        <begin position="469"/>
        <end position="540"/>
    </location>
</feature>
<name>D7DK29_METV0</name>
<dbReference type="Gene3D" id="3.30.450.20">
    <property type="entry name" value="PAS domain"/>
    <property type="match status" value="1"/>
</dbReference>
<dbReference type="InterPro" id="IPR029787">
    <property type="entry name" value="Nucleotide_cyclase"/>
</dbReference>
<keyword evidence="2" id="KW-0472">Membrane</keyword>
<dbReference type="InterPro" id="IPR035919">
    <property type="entry name" value="EAL_sf"/>
</dbReference>
<dbReference type="SMART" id="SM00091">
    <property type="entry name" value="PAS"/>
    <property type="match status" value="1"/>
</dbReference>
<gene>
    <name evidence="7" type="ordered locus">M301_0026</name>
</gene>
<dbReference type="PANTHER" id="PTHR44757">
    <property type="entry name" value="DIGUANYLATE CYCLASE DGCP"/>
    <property type="match status" value="1"/>
</dbReference>
<dbReference type="KEGG" id="meh:M301_0026"/>
<dbReference type="CDD" id="cd00130">
    <property type="entry name" value="PAS"/>
    <property type="match status" value="1"/>
</dbReference>
<dbReference type="InterPro" id="IPR052155">
    <property type="entry name" value="Biofilm_reg_signaling"/>
</dbReference>